<dbReference type="RefSeq" id="WP_075474036.1">
    <property type="nucleotide sequence ID" value="NZ_CP011299.1"/>
</dbReference>
<evidence type="ECO:0000256" key="3">
    <source>
        <dbReference type="ARBA" id="ARBA00022801"/>
    </source>
</evidence>
<dbReference type="PROSITE" id="PS01196">
    <property type="entry name" value="PEPT_TRNA_HYDROL_2"/>
    <property type="match status" value="1"/>
</dbReference>
<keyword evidence="4 7" id="KW-0694">RNA-binding</keyword>
<dbReference type="NCBIfam" id="TIGR00447">
    <property type="entry name" value="pth"/>
    <property type="match status" value="1"/>
</dbReference>
<dbReference type="AlphaFoldDB" id="A0A172WDG7"/>
<feature type="binding site" evidence="7">
    <location>
        <position position="118"/>
    </location>
    <ligand>
        <name>tRNA</name>
        <dbReference type="ChEBI" id="CHEBI:17843"/>
    </ligand>
</feature>
<gene>
    <name evidence="7" type="primary">pth</name>
    <name evidence="8" type="ORF">XW81_00900</name>
</gene>
<protein>
    <recommendedName>
        <fullName evidence="6 7">Peptidyl-tRNA hydrolase</fullName>
        <shortName evidence="7">Pth</shortName>
        <ecNumber evidence="1 7">3.1.1.29</ecNumber>
    </recommendedName>
</protein>
<dbReference type="OrthoDB" id="9800507at2"/>
<evidence type="ECO:0000256" key="1">
    <source>
        <dbReference type="ARBA" id="ARBA00013260"/>
    </source>
</evidence>
<dbReference type="PATRIC" id="fig|118110.3.peg.179"/>
<dbReference type="STRING" id="118110.XW81_00900"/>
<evidence type="ECO:0000256" key="6">
    <source>
        <dbReference type="ARBA" id="ARBA00050038"/>
    </source>
</evidence>
<comment type="subunit">
    <text evidence="7">Monomer.</text>
</comment>
<comment type="catalytic activity">
    <reaction evidence="7">
        <text>an N-acyl-L-alpha-aminoacyl-tRNA + H2O = an N-acyl-L-amino acid + a tRNA + H(+)</text>
        <dbReference type="Rhea" id="RHEA:54448"/>
        <dbReference type="Rhea" id="RHEA-COMP:10123"/>
        <dbReference type="Rhea" id="RHEA-COMP:13883"/>
        <dbReference type="ChEBI" id="CHEBI:15377"/>
        <dbReference type="ChEBI" id="CHEBI:15378"/>
        <dbReference type="ChEBI" id="CHEBI:59874"/>
        <dbReference type="ChEBI" id="CHEBI:78442"/>
        <dbReference type="ChEBI" id="CHEBI:138191"/>
        <dbReference type="EC" id="3.1.1.29"/>
    </reaction>
</comment>
<evidence type="ECO:0000256" key="4">
    <source>
        <dbReference type="ARBA" id="ARBA00022884"/>
    </source>
</evidence>
<evidence type="ECO:0000313" key="8">
    <source>
        <dbReference type="EMBL" id="ANF16982.1"/>
    </source>
</evidence>
<dbReference type="PANTHER" id="PTHR17224:SF1">
    <property type="entry name" value="PEPTIDYL-TRNA HYDROLASE"/>
    <property type="match status" value="1"/>
</dbReference>
<keyword evidence="7" id="KW-0963">Cytoplasm</keyword>
<dbReference type="Pfam" id="PF01195">
    <property type="entry name" value="Pept_tRNA_hydro"/>
    <property type="match status" value="1"/>
</dbReference>
<keyword evidence="3 7" id="KW-0378">Hydrolase</keyword>
<dbReference type="EC" id="3.1.1.29" evidence="1 7"/>
<comment type="function">
    <text evidence="7">Catalyzes the release of premature peptidyl moieties from peptidyl-tRNA molecules trapped in stalled 50S ribosomal subunits, and thus maintains levels of free tRNAs and 50S ribosomes.</text>
</comment>
<feature type="binding site" evidence="7">
    <location>
        <position position="19"/>
    </location>
    <ligand>
        <name>tRNA</name>
        <dbReference type="ChEBI" id="CHEBI:17843"/>
    </ligand>
</feature>
<evidence type="ECO:0000313" key="9">
    <source>
        <dbReference type="Proteomes" id="UP000077654"/>
    </source>
</evidence>
<evidence type="ECO:0000256" key="2">
    <source>
        <dbReference type="ARBA" id="ARBA00022555"/>
    </source>
</evidence>
<sequence length="208" mass="24072">MCFRNIKLIVGLANPFIKYHHTRHNVGSWFVQRLASFYKKVLKEDKRFLGYTGSLFQSNSKVLLFIPNVFMNVCSRSIMIISNFYHIRSDELLVAHDELDLEPGLVRFKFGHGHNGHNGVRNIIDVLTKKNNFLRIQIGIGRPKEIFEISNFVLSPPTLNEKNLIEKSIHRAVHATNILIQEKHTLTAQDFLKNFNVIDVLSSKELKF</sequence>
<comment type="similarity">
    <text evidence="5 7">Belongs to the PTH family.</text>
</comment>
<dbReference type="Proteomes" id="UP000077654">
    <property type="component" value="Chromosome"/>
</dbReference>
<accession>A0A172WDG7</accession>
<feature type="binding site" evidence="7">
    <location>
        <position position="70"/>
    </location>
    <ligand>
        <name>tRNA</name>
        <dbReference type="ChEBI" id="CHEBI:17843"/>
    </ligand>
</feature>
<dbReference type="EMBL" id="CP011299">
    <property type="protein sequence ID" value="ANF16982.1"/>
    <property type="molecule type" value="Genomic_DNA"/>
</dbReference>
<feature type="site" description="Discriminates between blocked and unblocked aminoacyl-tRNA" evidence="7">
    <location>
        <position position="14"/>
    </location>
</feature>
<dbReference type="GO" id="GO:0004045">
    <property type="term" value="F:peptidyl-tRNA hydrolase activity"/>
    <property type="evidence" value="ECO:0007669"/>
    <property type="project" value="UniProtKB-UniRule"/>
</dbReference>
<keyword evidence="9" id="KW-1185">Reference proteome</keyword>
<dbReference type="HAMAP" id="MF_00083">
    <property type="entry name" value="Pept_tRNA_hydro_bact"/>
    <property type="match status" value="1"/>
</dbReference>
<dbReference type="PANTHER" id="PTHR17224">
    <property type="entry name" value="PEPTIDYL-TRNA HYDROLASE"/>
    <property type="match status" value="1"/>
</dbReference>
<dbReference type="CDD" id="cd00462">
    <property type="entry name" value="PTH"/>
    <property type="match status" value="1"/>
</dbReference>
<evidence type="ECO:0000256" key="5">
    <source>
        <dbReference type="ARBA" id="ARBA00038063"/>
    </source>
</evidence>
<dbReference type="GO" id="GO:0000049">
    <property type="term" value="F:tRNA binding"/>
    <property type="evidence" value="ECO:0007669"/>
    <property type="project" value="UniProtKB-UniRule"/>
</dbReference>
<feature type="site" description="Stabilizes the basic form of H active site to accept a proton" evidence="7">
    <location>
        <position position="97"/>
    </location>
</feature>
<feature type="active site" description="Proton acceptor" evidence="7">
    <location>
        <position position="24"/>
    </location>
</feature>
<dbReference type="InterPro" id="IPR018171">
    <property type="entry name" value="Pept_tRNA_hydro_CS"/>
</dbReference>
<dbReference type="InterPro" id="IPR001328">
    <property type="entry name" value="Pept_tRNA_hydro"/>
</dbReference>
<evidence type="ECO:0000256" key="7">
    <source>
        <dbReference type="HAMAP-Rule" id="MF_00083"/>
    </source>
</evidence>
<name>A0A172WDG7_BUCSC</name>
<proteinExistence type="inferred from homology"/>
<keyword evidence="2 7" id="KW-0820">tRNA-binding</keyword>
<comment type="subcellular location">
    <subcellularLocation>
        <location evidence="7">Cytoplasm</location>
    </subcellularLocation>
</comment>
<organism evidence="8 9">
    <name type="scientific">Buchnera aphidicola subsp. Schlechtendalia chinensis</name>
    <dbReference type="NCBI Taxonomy" id="118110"/>
    <lineage>
        <taxon>Bacteria</taxon>
        <taxon>Pseudomonadati</taxon>
        <taxon>Pseudomonadota</taxon>
        <taxon>Gammaproteobacteria</taxon>
        <taxon>Enterobacterales</taxon>
        <taxon>Erwiniaceae</taxon>
        <taxon>Buchnera</taxon>
    </lineage>
</organism>
<dbReference type="FunFam" id="3.40.50.1470:FF:000001">
    <property type="entry name" value="Peptidyl-tRNA hydrolase"/>
    <property type="match status" value="1"/>
</dbReference>
<dbReference type="GO" id="GO:0006515">
    <property type="term" value="P:protein quality control for misfolded or incompletely synthesized proteins"/>
    <property type="evidence" value="ECO:0007669"/>
    <property type="project" value="UniProtKB-UniRule"/>
</dbReference>
<dbReference type="InterPro" id="IPR036416">
    <property type="entry name" value="Pept_tRNA_hydro_sf"/>
</dbReference>
<comment type="function">
    <text evidence="7">Hydrolyzes ribosome-free peptidyl-tRNAs (with 1 or more amino acids incorporated), which drop off the ribosome during protein synthesis, or as a result of ribosome stalling.</text>
</comment>
<dbReference type="GO" id="GO:0005737">
    <property type="term" value="C:cytoplasm"/>
    <property type="evidence" value="ECO:0007669"/>
    <property type="project" value="UniProtKB-SubCell"/>
</dbReference>
<dbReference type="SUPFAM" id="SSF53178">
    <property type="entry name" value="Peptidyl-tRNA hydrolase-like"/>
    <property type="match status" value="1"/>
</dbReference>
<dbReference type="GO" id="GO:0072344">
    <property type="term" value="P:rescue of stalled ribosome"/>
    <property type="evidence" value="ECO:0007669"/>
    <property type="project" value="UniProtKB-UniRule"/>
</dbReference>
<feature type="binding site" evidence="7">
    <location>
        <position position="72"/>
    </location>
    <ligand>
        <name>tRNA</name>
        <dbReference type="ChEBI" id="CHEBI:17843"/>
    </ligand>
</feature>
<reference evidence="8 9" key="1">
    <citation type="submission" date="2015-04" db="EMBL/GenBank/DDBJ databases">
        <title>Buchnera aphidicola assembly.</title>
        <authorList>
            <person name="Zhang Y."/>
        </authorList>
    </citation>
    <scope>NUCLEOTIDE SEQUENCE [LARGE SCALE GENOMIC DNA]</scope>
    <source>
        <strain evidence="8 9">SC</strain>
    </source>
</reference>
<dbReference type="Gene3D" id="3.40.50.1470">
    <property type="entry name" value="Peptidyl-tRNA hydrolase"/>
    <property type="match status" value="1"/>
</dbReference>